<dbReference type="InterPro" id="IPR007692">
    <property type="entry name" value="DNA_helicase_DnaB"/>
</dbReference>
<protein>
    <recommendedName>
        <fullName evidence="11 12">Replicative DNA helicase</fullName>
        <ecNumber evidence="11 12">5.6.2.3</ecNumber>
    </recommendedName>
</protein>
<name>A0A6L3KQW8_9BACE</name>
<dbReference type="PANTHER" id="PTHR30153:SF2">
    <property type="entry name" value="REPLICATIVE DNA HELICASE"/>
    <property type="match status" value="1"/>
</dbReference>
<dbReference type="GO" id="GO:0003677">
    <property type="term" value="F:DNA binding"/>
    <property type="evidence" value="ECO:0007669"/>
    <property type="project" value="UniProtKB-UniRule"/>
</dbReference>
<comment type="catalytic activity">
    <reaction evidence="10 12">
        <text>ATP + H2O = ADP + phosphate + H(+)</text>
        <dbReference type="Rhea" id="RHEA:13065"/>
        <dbReference type="ChEBI" id="CHEBI:15377"/>
        <dbReference type="ChEBI" id="CHEBI:15378"/>
        <dbReference type="ChEBI" id="CHEBI:30616"/>
        <dbReference type="ChEBI" id="CHEBI:43474"/>
        <dbReference type="ChEBI" id="CHEBI:456216"/>
        <dbReference type="EC" id="5.6.2.3"/>
    </reaction>
</comment>
<gene>
    <name evidence="14" type="primary">dnaB</name>
    <name evidence="14" type="ORF">F2Y36_15555</name>
</gene>
<keyword evidence="3 12" id="KW-0235">DNA replication</keyword>
<dbReference type="GO" id="GO:0006269">
    <property type="term" value="P:DNA replication, synthesis of primer"/>
    <property type="evidence" value="ECO:0007669"/>
    <property type="project" value="UniProtKB-UniRule"/>
</dbReference>
<evidence type="ECO:0000256" key="1">
    <source>
        <dbReference type="ARBA" id="ARBA00008428"/>
    </source>
</evidence>
<dbReference type="GO" id="GO:0005829">
    <property type="term" value="C:cytosol"/>
    <property type="evidence" value="ECO:0007669"/>
    <property type="project" value="TreeGrafter"/>
</dbReference>
<evidence type="ECO:0000256" key="11">
    <source>
        <dbReference type="NCBIfam" id="TIGR00665"/>
    </source>
</evidence>
<reference evidence="14 15" key="1">
    <citation type="journal article" date="2019" name="Nat. Med.">
        <title>A library of human gut bacterial isolates paired with longitudinal multiomics data enables mechanistic microbiome research.</title>
        <authorList>
            <person name="Poyet M."/>
            <person name="Groussin M."/>
            <person name="Gibbons S.M."/>
            <person name="Avila-Pacheco J."/>
            <person name="Jiang X."/>
            <person name="Kearney S.M."/>
            <person name="Perrotta A.R."/>
            <person name="Berdy B."/>
            <person name="Zhao S."/>
            <person name="Lieberman T.D."/>
            <person name="Swanson P.K."/>
            <person name="Smith M."/>
            <person name="Roesemann S."/>
            <person name="Alexander J.E."/>
            <person name="Rich S.A."/>
            <person name="Livny J."/>
            <person name="Vlamakis H."/>
            <person name="Clish C."/>
            <person name="Bullock K."/>
            <person name="Deik A."/>
            <person name="Scott J."/>
            <person name="Pierce K.A."/>
            <person name="Xavier R.J."/>
            <person name="Alm E.J."/>
        </authorList>
    </citation>
    <scope>NUCLEOTIDE SEQUENCE [LARGE SCALE GENOMIC DNA]</scope>
    <source>
        <strain evidence="14 15">BIOML-A31</strain>
    </source>
</reference>
<evidence type="ECO:0000256" key="5">
    <source>
        <dbReference type="ARBA" id="ARBA00022801"/>
    </source>
</evidence>
<dbReference type="InterPro" id="IPR007693">
    <property type="entry name" value="DNA_helicase_DnaB-like_N"/>
</dbReference>
<evidence type="ECO:0000256" key="2">
    <source>
        <dbReference type="ARBA" id="ARBA00022515"/>
    </source>
</evidence>
<organism evidence="14 15">
    <name type="scientific">Bacteroides caccae</name>
    <dbReference type="NCBI Taxonomy" id="47678"/>
    <lineage>
        <taxon>Bacteria</taxon>
        <taxon>Pseudomonadati</taxon>
        <taxon>Bacteroidota</taxon>
        <taxon>Bacteroidia</taxon>
        <taxon>Bacteroidales</taxon>
        <taxon>Bacteroidaceae</taxon>
        <taxon>Bacteroides</taxon>
    </lineage>
</organism>
<dbReference type="PROSITE" id="PS51199">
    <property type="entry name" value="SF4_HELICASE"/>
    <property type="match status" value="1"/>
</dbReference>
<comment type="similarity">
    <text evidence="1 12">Belongs to the helicase family. DnaB subfamily.</text>
</comment>
<dbReference type="EC" id="5.6.2.3" evidence="11 12"/>
<sequence length="453" mass="50400">MQPHAPELEEAVIGACLIEQEALPLIADKLRPEMFYDDHHQLIFAALMAMYHAGKKIDILTVKEELARRGNLDAIGGPYAIVQLSSKVASSAHIEYHAQIIHQKYLAREMVVGFNKLLICAMDETIDIDDTLIDAHNLLDRLEGESGHNAHIRDMETLMADTMEEAERRIAKSVNGVTGIPTGLTELDKKTGGLQDNDLIIIAARPSVGKTAFALHLARHAALAGNAVAVYSLEMQGERLGDRWLMAACNINPYRWRNGIPNPQEVAEARTTASGLAQLPIYVDDSSSVSMDHIRSSARLLKSRKQCDMIIIDYLQLCDMSTKQVNRNREQEVAQATRKAKLLAKELHIPVVLLSQLNRESENRPGGRPELAHLRESGAIEQDADIVILLYRPAMLHIPTDRESGYPTEGLGVAIVAKQRNGETGNVYFGHNQSITKFYDYVPPMEYLNKYAK</sequence>
<evidence type="ECO:0000313" key="14">
    <source>
        <dbReference type="EMBL" id="KAA5461527.1"/>
    </source>
</evidence>
<dbReference type="InterPro" id="IPR027417">
    <property type="entry name" value="P-loop_NTPase"/>
</dbReference>
<dbReference type="RefSeq" id="WP_005679742.1">
    <property type="nucleotide sequence ID" value="NZ_CP022412.2"/>
</dbReference>
<evidence type="ECO:0000313" key="15">
    <source>
        <dbReference type="Proteomes" id="UP000475905"/>
    </source>
</evidence>
<dbReference type="GO" id="GO:0016787">
    <property type="term" value="F:hydrolase activity"/>
    <property type="evidence" value="ECO:0007669"/>
    <property type="project" value="UniProtKB-KW"/>
</dbReference>
<dbReference type="Pfam" id="PF03796">
    <property type="entry name" value="DnaB_C"/>
    <property type="match status" value="1"/>
</dbReference>
<evidence type="ECO:0000256" key="9">
    <source>
        <dbReference type="ARBA" id="ARBA00023235"/>
    </source>
</evidence>
<dbReference type="Proteomes" id="UP000475905">
    <property type="component" value="Unassembled WGS sequence"/>
</dbReference>
<dbReference type="GO" id="GO:0043139">
    <property type="term" value="F:5'-3' DNA helicase activity"/>
    <property type="evidence" value="ECO:0007669"/>
    <property type="project" value="UniProtKB-EC"/>
</dbReference>
<dbReference type="KEGG" id="bcac:CGC64_08625"/>
<comment type="caution">
    <text evidence="14">The sequence shown here is derived from an EMBL/GenBank/DDBJ whole genome shotgun (WGS) entry which is preliminary data.</text>
</comment>
<dbReference type="SUPFAM" id="SSF52540">
    <property type="entry name" value="P-loop containing nucleoside triphosphate hydrolases"/>
    <property type="match status" value="1"/>
</dbReference>
<comment type="function">
    <text evidence="12">The main replicative DNA helicase, it participates in initiation and elongation during chromosome replication. Travels ahead of the DNA replisome, separating dsDNA into templates for DNA synthesis. A processive ATP-dependent 5'-3' DNA helicase it has DNA-dependent ATPase activity.</text>
</comment>
<dbReference type="NCBIfam" id="TIGR00665">
    <property type="entry name" value="DnaB"/>
    <property type="match status" value="1"/>
</dbReference>
<dbReference type="AlphaFoldDB" id="A0A6L3KQW8"/>
<dbReference type="SUPFAM" id="SSF48024">
    <property type="entry name" value="N-terminal domain of DnaB helicase"/>
    <property type="match status" value="1"/>
</dbReference>
<evidence type="ECO:0000259" key="13">
    <source>
        <dbReference type="PROSITE" id="PS51199"/>
    </source>
</evidence>
<evidence type="ECO:0000256" key="10">
    <source>
        <dbReference type="ARBA" id="ARBA00048954"/>
    </source>
</evidence>
<proteinExistence type="inferred from homology"/>
<keyword evidence="5 12" id="KW-0378">Hydrolase</keyword>
<dbReference type="InterPro" id="IPR007694">
    <property type="entry name" value="DNA_helicase_DnaB-like_C"/>
</dbReference>
<evidence type="ECO:0000256" key="7">
    <source>
        <dbReference type="ARBA" id="ARBA00022840"/>
    </source>
</evidence>
<dbReference type="CDD" id="cd00984">
    <property type="entry name" value="DnaB_C"/>
    <property type="match status" value="1"/>
</dbReference>
<evidence type="ECO:0000256" key="12">
    <source>
        <dbReference type="RuleBase" id="RU362085"/>
    </source>
</evidence>
<evidence type="ECO:0000256" key="6">
    <source>
        <dbReference type="ARBA" id="ARBA00022806"/>
    </source>
</evidence>
<evidence type="ECO:0000256" key="3">
    <source>
        <dbReference type="ARBA" id="ARBA00022705"/>
    </source>
</evidence>
<dbReference type="InterPro" id="IPR016136">
    <property type="entry name" value="DNA_helicase_N/primase_C"/>
</dbReference>
<dbReference type="Gene3D" id="1.10.860.10">
    <property type="entry name" value="DNAb Helicase, Chain A"/>
    <property type="match status" value="1"/>
</dbReference>
<dbReference type="GO" id="GO:1990077">
    <property type="term" value="C:primosome complex"/>
    <property type="evidence" value="ECO:0007669"/>
    <property type="project" value="UniProtKB-UniRule"/>
</dbReference>
<keyword evidence="4 12" id="KW-0547">Nucleotide-binding</keyword>
<dbReference type="GO" id="GO:0005524">
    <property type="term" value="F:ATP binding"/>
    <property type="evidence" value="ECO:0007669"/>
    <property type="project" value="UniProtKB-UniRule"/>
</dbReference>
<dbReference type="EMBL" id="VVYP01000021">
    <property type="protein sequence ID" value="KAA5461527.1"/>
    <property type="molecule type" value="Genomic_DNA"/>
</dbReference>
<dbReference type="Gene3D" id="3.40.50.300">
    <property type="entry name" value="P-loop containing nucleotide triphosphate hydrolases"/>
    <property type="match status" value="1"/>
</dbReference>
<keyword evidence="9" id="KW-0413">Isomerase</keyword>
<keyword evidence="8 12" id="KW-0238">DNA-binding</keyword>
<dbReference type="Pfam" id="PF00772">
    <property type="entry name" value="DnaB"/>
    <property type="match status" value="1"/>
</dbReference>
<keyword evidence="2 12" id="KW-0639">Primosome</keyword>
<accession>A0A6L3KQW8</accession>
<evidence type="ECO:0000256" key="4">
    <source>
        <dbReference type="ARBA" id="ARBA00022741"/>
    </source>
</evidence>
<keyword evidence="7 12" id="KW-0067">ATP-binding</keyword>
<keyword evidence="6 12" id="KW-0347">Helicase</keyword>
<feature type="domain" description="SF4 helicase" evidence="13">
    <location>
        <begin position="173"/>
        <end position="445"/>
    </location>
</feature>
<dbReference type="InterPro" id="IPR036185">
    <property type="entry name" value="DNA_heli_DnaB-like_N_sf"/>
</dbReference>
<dbReference type="PANTHER" id="PTHR30153">
    <property type="entry name" value="REPLICATIVE DNA HELICASE DNAB"/>
    <property type="match status" value="1"/>
</dbReference>
<evidence type="ECO:0000256" key="8">
    <source>
        <dbReference type="ARBA" id="ARBA00023125"/>
    </source>
</evidence>